<reference evidence="1 2" key="1">
    <citation type="submission" date="2022-05" db="EMBL/GenBank/DDBJ databases">
        <title>Genome Sequencing of Bee-Associated Microbes.</title>
        <authorList>
            <person name="Dunlap C."/>
        </authorList>
    </citation>
    <scope>NUCLEOTIDE SEQUENCE [LARGE SCALE GENOMIC DNA]</scope>
    <source>
        <strain evidence="1 2">NRRL NRS-1438</strain>
    </source>
</reference>
<proteinExistence type="predicted"/>
<dbReference type="EMBL" id="JAMDLW010000058">
    <property type="protein sequence ID" value="MCY9523026.1"/>
    <property type="molecule type" value="Genomic_DNA"/>
</dbReference>
<protein>
    <submittedName>
        <fullName evidence="1">Uncharacterized protein</fullName>
    </submittedName>
</protein>
<accession>A0ABT4E0B0</accession>
<comment type="caution">
    <text evidence="1">The sequence shown here is derived from an EMBL/GenBank/DDBJ whole genome shotgun (WGS) entry which is preliminary data.</text>
</comment>
<dbReference type="Proteomes" id="UP001207626">
    <property type="component" value="Unassembled WGS sequence"/>
</dbReference>
<dbReference type="RefSeq" id="WP_087435924.1">
    <property type="nucleotide sequence ID" value="NZ_JAMDLV010000002.1"/>
</dbReference>
<evidence type="ECO:0000313" key="1">
    <source>
        <dbReference type="EMBL" id="MCY9523026.1"/>
    </source>
</evidence>
<evidence type="ECO:0000313" key="2">
    <source>
        <dbReference type="Proteomes" id="UP001207626"/>
    </source>
</evidence>
<keyword evidence="2" id="KW-1185">Reference proteome</keyword>
<sequence length="92" mass="10227">MTAGGRKEAYGQHEQENACSLQGGPGGVLECGTTVGSFVIRCQAHHDEAVCDAWRIRVTYVQGQEEMTVASWEDAVVFMQQRMKRGIESHER</sequence>
<name>A0ABT4E0B0_9BACL</name>
<gene>
    <name evidence="1" type="ORF">M5X09_25755</name>
</gene>
<organism evidence="1 2">
    <name type="scientific">Paenibacillus apiarius</name>
    <dbReference type="NCBI Taxonomy" id="46240"/>
    <lineage>
        <taxon>Bacteria</taxon>
        <taxon>Bacillati</taxon>
        <taxon>Bacillota</taxon>
        <taxon>Bacilli</taxon>
        <taxon>Bacillales</taxon>
        <taxon>Paenibacillaceae</taxon>
        <taxon>Paenibacillus</taxon>
    </lineage>
</organism>